<sequence length="187" mass="19622">MTIIRKIPVLKIIITIATLYSAPVFAANITLDSFIGATTDIDAAKLEKLAVAVEANLPETANHLQSNIGGRKALQQYASAMLTHGQAERLGKQWAGLIANSAMLDKAEKKDGSIWFPHAKDAGFFAGGIAAALSQYPQTTGNFSTGAGLTAPAAGQDIAEWFSQSVSALSRPARAAFDQSLRAAAVH</sequence>
<comment type="caution">
    <text evidence="2">The sequence shown here is derived from an EMBL/GenBank/DDBJ whole genome shotgun (WGS) entry which is preliminary data.</text>
</comment>
<name>A0A7W8EP46_9HYPH</name>
<dbReference type="RefSeq" id="WP_151158526.1">
    <property type="nucleotide sequence ID" value="NZ_JACHIL010000001.1"/>
</dbReference>
<evidence type="ECO:0000313" key="3">
    <source>
        <dbReference type="Proteomes" id="UP000531231"/>
    </source>
</evidence>
<feature type="chain" id="PRO_5031261565" description="DUF2059 domain-containing protein" evidence="1">
    <location>
        <begin position="27"/>
        <end position="187"/>
    </location>
</feature>
<evidence type="ECO:0008006" key="4">
    <source>
        <dbReference type="Google" id="ProtNLM"/>
    </source>
</evidence>
<dbReference type="EMBL" id="JACHIL010000001">
    <property type="protein sequence ID" value="MBB5089897.1"/>
    <property type="molecule type" value="Genomic_DNA"/>
</dbReference>
<organism evidence="2 3">
    <name type="scientific">Pseudochrobactrum saccharolyticum</name>
    <dbReference type="NCBI Taxonomy" id="354352"/>
    <lineage>
        <taxon>Bacteria</taxon>
        <taxon>Pseudomonadati</taxon>
        <taxon>Pseudomonadota</taxon>
        <taxon>Alphaproteobacteria</taxon>
        <taxon>Hyphomicrobiales</taxon>
        <taxon>Brucellaceae</taxon>
        <taxon>Pseudochrobactrum</taxon>
    </lineage>
</organism>
<feature type="signal peptide" evidence="1">
    <location>
        <begin position="1"/>
        <end position="26"/>
    </location>
</feature>
<evidence type="ECO:0000256" key="1">
    <source>
        <dbReference type="SAM" id="SignalP"/>
    </source>
</evidence>
<proteinExistence type="predicted"/>
<keyword evidence="3" id="KW-1185">Reference proteome</keyword>
<reference evidence="2 3" key="1">
    <citation type="submission" date="2020-08" db="EMBL/GenBank/DDBJ databases">
        <title>Genomic Encyclopedia of Type Strains, Phase IV (KMG-IV): sequencing the most valuable type-strain genomes for metagenomic binning, comparative biology and taxonomic classification.</title>
        <authorList>
            <person name="Goeker M."/>
        </authorList>
    </citation>
    <scope>NUCLEOTIDE SEQUENCE [LARGE SCALE GENOMIC DNA]</scope>
    <source>
        <strain evidence="2 3">DSM 25620</strain>
    </source>
</reference>
<keyword evidence="1" id="KW-0732">Signal</keyword>
<protein>
    <recommendedName>
        <fullName evidence="4">DUF2059 domain-containing protein</fullName>
    </recommendedName>
</protein>
<evidence type="ECO:0000313" key="2">
    <source>
        <dbReference type="EMBL" id="MBB5089897.1"/>
    </source>
</evidence>
<dbReference type="Proteomes" id="UP000531231">
    <property type="component" value="Unassembled WGS sequence"/>
</dbReference>
<dbReference type="AlphaFoldDB" id="A0A7W8EP46"/>
<accession>A0A7W8EP46</accession>
<gene>
    <name evidence="2" type="ORF">HNQ68_000409</name>
</gene>